<dbReference type="InterPro" id="IPR000415">
    <property type="entry name" value="Nitroreductase-like"/>
</dbReference>
<dbReference type="EMBL" id="CP043875">
    <property type="protein sequence ID" value="WOF16574.1"/>
    <property type="molecule type" value="Genomic_DNA"/>
</dbReference>
<keyword evidence="5" id="KW-1185">Reference proteome</keyword>
<dbReference type="InterPro" id="IPR029479">
    <property type="entry name" value="Nitroreductase"/>
</dbReference>
<feature type="domain" description="Nitroreductase" evidence="3">
    <location>
        <begin position="68"/>
        <end position="144"/>
    </location>
</feature>
<organism evidence="4 5">
    <name type="scientific">Methanochimaera problematica</name>
    <dbReference type="NCBI Taxonomy" id="2609417"/>
    <lineage>
        <taxon>Archaea</taxon>
        <taxon>Methanobacteriati</taxon>
        <taxon>Methanobacteriota</taxon>
        <taxon>Stenosarchaea group</taxon>
        <taxon>Methanomicrobia</taxon>
        <taxon>Methanomicrobiales</taxon>
        <taxon>Methanomicrobiaceae</taxon>
        <taxon>Methanochimaera</taxon>
    </lineage>
</organism>
<dbReference type="Pfam" id="PF00881">
    <property type="entry name" value="Nitroreductase"/>
    <property type="match status" value="2"/>
</dbReference>
<proteinExistence type="inferred from homology"/>
<dbReference type="PANTHER" id="PTHR43673:SF10">
    <property type="entry name" value="NADH DEHYDROGENASE_NAD(P)H NITROREDUCTASE XCC3605-RELATED"/>
    <property type="match status" value="1"/>
</dbReference>
<dbReference type="RefSeq" id="WP_317135996.1">
    <property type="nucleotide sequence ID" value="NZ_CP043875.1"/>
</dbReference>
<protein>
    <submittedName>
        <fullName evidence="4">Nitroreductase family protein</fullName>
    </submittedName>
</protein>
<evidence type="ECO:0000256" key="2">
    <source>
        <dbReference type="ARBA" id="ARBA00023002"/>
    </source>
</evidence>
<evidence type="ECO:0000256" key="1">
    <source>
        <dbReference type="ARBA" id="ARBA00007118"/>
    </source>
</evidence>
<feature type="domain" description="Nitroreductase" evidence="3">
    <location>
        <begin position="8"/>
        <end position="63"/>
    </location>
</feature>
<accession>A0AA97I4J4</accession>
<reference evidence="4 5" key="1">
    <citation type="submission" date="2019-09" db="EMBL/GenBank/DDBJ databases">
        <title>The complete genome of Methanoplanus sp. FWC-SCC4.</title>
        <authorList>
            <person name="Chen S.-C."/>
            <person name="Zhou Y.-Z."/>
            <person name="Lai M.-C."/>
        </authorList>
    </citation>
    <scope>NUCLEOTIDE SEQUENCE [LARGE SCALE GENOMIC DNA]</scope>
    <source>
        <strain evidence="4 5">FWC-SCC4</strain>
    </source>
</reference>
<name>A0AA97I4J4_9EURY</name>
<dbReference type="KEGG" id="mefw:F1737_07650"/>
<evidence type="ECO:0000313" key="4">
    <source>
        <dbReference type="EMBL" id="WOF16574.1"/>
    </source>
</evidence>
<evidence type="ECO:0000313" key="5">
    <source>
        <dbReference type="Proteomes" id="UP001301797"/>
    </source>
</evidence>
<comment type="similarity">
    <text evidence="1">Belongs to the nitroreductase family.</text>
</comment>
<keyword evidence="2" id="KW-0560">Oxidoreductase</keyword>
<dbReference type="SUPFAM" id="SSF55469">
    <property type="entry name" value="FMN-dependent nitroreductase-like"/>
    <property type="match status" value="1"/>
</dbReference>
<sequence length="168" mass="18903">MNLGLTILKGRRSIRKYKEEEISEEIIQNALDAARLGPTARNQQPWVIGVVKDKETLLQLSEIATYGKFIKDANACFAVFAERDHKFFVEDGSAATMQIILALWAYGVGSCWIAGDKMDYAEEARVLLNVPEKYTLISLIPAGYPAEVTIPSKKELKEISFREKFEAE</sequence>
<dbReference type="PANTHER" id="PTHR43673">
    <property type="entry name" value="NAD(P)H NITROREDUCTASE YDGI-RELATED"/>
    <property type="match status" value="1"/>
</dbReference>
<dbReference type="GO" id="GO:0016491">
    <property type="term" value="F:oxidoreductase activity"/>
    <property type="evidence" value="ECO:0007669"/>
    <property type="project" value="UniProtKB-KW"/>
</dbReference>
<evidence type="ECO:0000259" key="3">
    <source>
        <dbReference type="Pfam" id="PF00881"/>
    </source>
</evidence>
<dbReference type="Gene3D" id="3.40.109.10">
    <property type="entry name" value="NADH Oxidase"/>
    <property type="match status" value="1"/>
</dbReference>
<dbReference type="GeneID" id="85230033"/>
<dbReference type="AlphaFoldDB" id="A0AA97I4J4"/>
<dbReference type="Proteomes" id="UP001301797">
    <property type="component" value="Chromosome"/>
</dbReference>
<gene>
    <name evidence="4" type="ORF">F1737_07650</name>
</gene>